<gene>
    <name evidence="5" type="ORF">BDV98DRAFT_556838</name>
</gene>
<keyword evidence="6" id="KW-1185">Reference proteome</keyword>
<dbReference type="GO" id="GO:0044778">
    <property type="term" value="P:meiotic DNA integrity checkpoint signaling"/>
    <property type="evidence" value="ECO:0007669"/>
    <property type="project" value="TreeGrafter"/>
</dbReference>
<dbReference type="InterPro" id="IPR046938">
    <property type="entry name" value="DNA_clamp_sf"/>
</dbReference>
<dbReference type="GO" id="GO:0030896">
    <property type="term" value="C:checkpoint clamp complex"/>
    <property type="evidence" value="ECO:0007669"/>
    <property type="project" value="InterPro"/>
</dbReference>
<dbReference type="STRING" id="1884261.A0A5C3QY88"/>
<dbReference type="OrthoDB" id="337750at2759"/>
<reference evidence="5 6" key="1">
    <citation type="journal article" date="2019" name="Nat. Ecol. Evol.">
        <title>Megaphylogeny resolves global patterns of mushroom evolution.</title>
        <authorList>
            <person name="Varga T."/>
            <person name="Krizsan K."/>
            <person name="Foldi C."/>
            <person name="Dima B."/>
            <person name="Sanchez-Garcia M."/>
            <person name="Sanchez-Ramirez S."/>
            <person name="Szollosi G.J."/>
            <person name="Szarkandi J.G."/>
            <person name="Papp V."/>
            <person name="Albert L."/>
            <person name="Andreopoulos W."/>
            <person name="Angelini C."/>
            <person name="Antonin V."/>
            <person name="Barry K.W."/>
            <person name="Bougher N.L."/>
            <person name="Buchanan P."/>
            <person name="Buyck B."/>
            <person name="Bense V."/>
            <person name="Catcheside P."/>
            <person name="Chovatia M."/>
            <person name="Cooper J."/>
            <person name="Damon W."/>
            <person name="Desjardin D."/>
            <person name="Finy P."/>
            <person name="Geml J."/>
            <person name="Haridas S."/>
            <person name="Hughes K."/>
            <person name="Justo A."/>
            <person name="Karasinski D."/>
            <person name="Kautmanova I."/>
            <person name="Kiss B."/>
            <person name="Kocsube S."/>
            <person name="Kotiranta H."/>
            <person name="LaButti K.M."/>
            <person name="Lechner B.E."/>
            <person name="Liimatainen K."/>
            <person name="Lipzen A."/>
            <person name="Lukacs Z."/>
            <person name="Mihaltcheva S."/>
            <person name="Morgado L.N."/>
            <person name="Niskanen T."/>
            <person name="Noordeloos M.E."/>
            <person name="Ohm R.A."/>
            <person name="Ortiz-Santana B."/>
            <person name="Ovrebo C."/>
            <person name="Racz N."/>
            <person name="Riley R."/>
            <person name="Savchenko A."/>
            <person name="Shiryaev A."/>
            <person name="Soop K."/>
            <person name="Spirin V."/>
            <person name="Szebenyi C."/>
            <person name="Tomsovsky M."/>
            <person name="Tulloss R.E."/>
            <person name="Uehling J."/>
            <person name="Grigoriev I.V."/>
            <person name="Vagvolgyi C."/>
            <person name="Papp T."/>
            <person name="Martin F.M."/>
            <person name="Miettinen O."/>
            <person name="Hibbett D.S."/>
            <person name="Nagy L.G."/>
        </authorList>
    </citation>
    <scope>NUCLEOTIDE SEQUENCE [LARGE SCALE GENOMIC DNA]</scope>
    <source>
        <strain evidence="5 6">CBS 309.79</strain>
    </source>
</reference>
<evidence type="ECO:0000313" key="5">
    <source>
        <dbReference type="EMBL" id="TFL06872.1"/>
    </source>
</evidence>
<comment type="similarity">
    <text evidence="2 4">Belongs to the HUS1 family.</text>
</comment>
<evidence type="ECO:0000256" key="3">
    <source>
        <dbReference type="ARBA" id="ARBA00023242"/>
    </source>
</evidence>
<dbReference type="Proteomes" id="UP000305067">
    <property type="component" value="Unassembled WGS sequence"/>
</dbReference>
<evidence type="ECO:0000256" key="1">
    <source>
        <dbReference type="ARBA" id="ARBA00004123"/>
    </source>
</evidence>
<dbReference type="InterPro" id="IPR016580">
    <property type="entry name" value="HUS1"/>
</dbReference>
<evidence type="ECO:0000256" key="4">
    <source>
        <dbReference type="PIRNR" id="PIRNR011312"/>
    </source>
</evidence>
<sequence>MRFRATIDNVPTFLRVAQAIEKLQKQYIITLTPSQMKIICNDDTNDGGIQVWSVIKVDSIFSDYRIMSNSKNEITMRLSADALISVLRSGSLSSGGLASSGQSSQESAEEEVVVVKLAKKGDEPVLSFEFNLSSRVGEKHRVTHDVKIELLKKTEVERLSEPMCPEPDVHVLLPSLQKIRTIVDRLKPMSNILAIKANNNKHLQLSIRTDNVNCETLWTNCANPNMRQHEEHEELEEPEEEVDPNKMFTVTVPIKGFLKFLNSHVVSTNTIACICHRHCLILYVYIGALNDAGGVLTYYIPTIIDE</sequence>
<dbReference type="PIRSF" id="PIRSF011312">
    <property type="entry name" value="Cell_cycle_HUS1"/>
    <property type="match status" value="1"/>
</dbReference>
<dbReference type="GO" id="GO:0031573">
    <property type="term" value="P:mitotic intra-S DNA damage checkpoint signaling"/>
    <property type="evidence" value="ECO:0007669"/>
    <property type="project" value="TreeGrafter"/>
</dbReference>
<dbReference type="InterPro" id="IPR007150">
    <property type="entry name" value="HUS1/Mec3"/>
</dbReference>
<evidence type="ECO:0000256" key="2">
    <source>
        <dbReference type="ARBA" id="ARBA00005563"/>
    </source>
</evidence>
<dbReference type="EMBL" id="ML178814">
    <property type="protein sequence ID" value="TFL06872.1"/>
    <property type="molecule type" value="Genomic_DNA"/>
</dbReference>
<organism evidence="5 6">
    <name type="scientific">Pterulicium gracile</name>
    <dbReference type="NCBI Taxonomy" id="1884261"/>
    <lineage>
        <taxon>Eukaryota</taxon>
        <taxon>Fungi</taxon>
        <taxon>Dikarya</taxon>
        <taxon>Basidiomycota</taxon>
        <taxon>Agaricomycotina</taxon>
        <taxon>Agaricomycetes</taxon>
        <taxon>Agaricomycetidae</taxon>
        <taxon>Agaricales</taxon>
        <taxon>Pleurotineae</taxon>
        <taxon>Pterulaceae</taxon>
        <taxon>Pterulicium</taxon>
    </lineage>
</organism>
<protein>
    <recommendedName>
        <fullName evidence="4">Checkpoint protein</fullName>
    </recommendedName>
</protein>
<dbReference type="PANTHER" id="PTHR12900">
    <property type="entry name" value="MITOTIC AND DNA DAMAGE CHECKPOINT PROTEIN HUS1"/>
    <property type="match status" value="1"/>
</dbReference>
<dbReference type="GO" id="GO:0006289">
    <property type="term" value="P:nucleotide-excision repair"/>
    <property type="evidence" value="ECO:0007669"/>
    <property type="project" value="TreeGrafter"/>
</dbReference>
<dbReference type="GO" id="GO:0035861">
    <property type="term" value="C:site of double-strand break"/>
    <property type="evidence" value="ECO:0007669"/>
    <property type="project" value="TreeGrafter"/>
</dbReference>
<dbReference type="AlphaFoldDB" id="A0A5C3QY88"/>
<name>A0A5C3QY88_9AGAR</name>
<evidence type="ECO:0000313" key="6">
    <source>
        <dbReference type="Proteomes" id="UP000305067"/>
    </source>
</evidence>
<keyword evidence="3" id="KW-0539">Nucleus</keyword>
<dbReference type="Pfam" id="PF04005">
    <property type="entry name" value="Hus1"/>
    <property type="match status" value="1"/>
</dbReference>
<proteinExistence type="inferred from homology"/>
<comment type="subcellular location">
    <subcellularLocation>
        <location evidence="1">Nucleus</location>
    </subcellularLocation>
</comment>
<dbReference type="PANTHER" id="PTHR12900:SF0">
    <property type="entry name" value="CHECKPOINT PROTEIN"/>
    <property type="match status" value="1"/>
</dbReference>
<accession>A0A5C3QY88</accession>
<dbReference type="GO" id="GO:0005730">
    <property type="term" value="C:nucleolus"/>
    <property type="evidence" value="ECO:0007669"/>
    <property type="project" value="InterPro"/>
</dbReference>
<dbReference type="Gene3D" id="3.70.10.10">
    <property type="match status" value="1"/>
</dbReference>
<dbReference type="GO" id="GO:0033314">
    <property type="term" value="P:mitotic DNA replication checkpoint signaling"/>
    <property type="evidence" value="ECO:0007669"/>
    <property type="project" value="TreeGrafter"/>
</dbReference>
<dbReference type="GO" id="GO:0000724">
    <property type="term" value="P:double-strand break repair via homologous recombination"/>
    <property type="evidence" value="ECO:0007669"/>
    <property type="project" value="TreeGrafter"/>
</dbReference>
<dbReference type="GO" id="GO:0000723">
    <property type="term" value="P:telomere maintenance"/>
    <property type="evidence" value="ECO:0007669"/>
    <property type="project" value="TreeGrafter"/>
</dbReference>
<dbReference type="SUPFAM" id="SSF55979">
    <property type="entry name" value="DNA clamp"/>
    <property type="match status" value="1"/>
</dbReference>